<evidence type="ECO:0000313" key="3">
    <source>
        <dbReference type="Proteomes" id="UP001198571"/>
    </source>
</evidence>
<dbReference type="Proteomes" id="UP001198571">
    <property type="component" value="Unassembled WGS sequence"/>
</dbReference>
<dbReference type="InterPro" id="IPR029058">
    <property type="entry name" value="AB_hydrolase_fold"/>
</dbReference>
<dbReference type="Pfam" id="PF12697">
    <property type="entry name" value="Abhydrolase_6"/>
    <property type="match status" value="1"/>
</dbReference>
<keyword evidence="2" id="KW-0378">Hydrolase</keyword>
<proteinExistence type="predicted"/>
<evidence type="ECO:0000259" key="1">
    <source>
        <dbReference type="Pfam" id="PF12697"/>
    </source>
</evidence>
<dbReference type="PROSITE" id="PS51257">
    <property type="entry name" value="PROKAR_LIPOPROTEIN"/>
    <property type="match status" value="1"/>
</dbReference>
<accession>A0ABS8CIT5</accession>
<dbReference type="InterPro" id="IPR000073">
    <property type="entry name" value="AB_hydrolase_1"/>
</dbReference>
<dbReference type="GO" id="GO:0016787">
    <property type="term" value="F:hydrolase activity"/>
    <property type="evidence" value="ECO:0007669"/>
    <property type="project" value="UniProtKB-KW"/>
</dbReference>
<dbReference type="SUPFAM" id="SSF53474">
    <property type="entry name" value="alpha/beta-Hydrolases"/>
    <property type="match status" value="1"/>
</dbReference>
<protein>
    <submittedName>
        <fullName evidence="2">Alpha/beta hydrolase</fullName>
    </submittedName>
</protein>
<dbReference type="EMBL" id="JACDXX010000002">
    <property type="protein sequence ID" value="MCB5409050.1"/>
    <property type="molecule type" value="Genomic_DNA"/>
</dbReference>
<reference evidence="2 3" key="1">
    <citation type="submission" date="2020-07" db="EMBL/GenBank/DDBJ databases">
        <title>Pseudogemmobacter sp. nov., isolated from poultry manure in Taiwan.</title>
        <authorList>
            <person name="Lin S.-Y."/>
            <person name="Tang Y.-S."/>
            <person name="Young C.-C."/>
        </authorList>
    </citation>
    <scope>NUCLEOTIDE SEQUENCE [LARGE SCALE GENOMIC DNA]</scope>
    <source>
        <strain evidence="2 3">CC-YST710</strain>
    </source>
</reference>
<name>A0ABS8CIT5_9RHOB</name>
<gene>
    <name evidence="2" type="ORF">H0485_03355</name>
</gene>
<dbReference type="RefSeq" id="WP_226933944.1">
    <property type="nucleotide sequence ID" value="NZ_JACDXX010000002.1"/>
</dbReference>
<sequence>MRLQGLVAGLLIVLAGCGRAPPSLSPPSLLSPPGPEERVVSAKPVQLLWALAGPPAAKPVRRITYLLPGALSTSAIFGPLRQPVSPDHLVMEYRFPGMQGQPLVPAMRIHQVAATIAAHAARYPDARIDMLAFSTGGAIALEAAGRLGPGRPARLVILSGATPFPGAYDSALRGSVALLRAAISSGPTSMRAVWTEYYKTLLYGYGWRNNPEIRRKAEQRAEADRNQLTLPVRGRGRAQTRDLLGWRLSEAALASGADILFLHGGVDPVFPLARARRLADRLGAGLCLVPGGGHLLMTTHPGILRRAGDYLEGRWQAGECATGPLPGRAGAPGN</sequence>
<organism evidence="2 3">
    <name type="scientific">Pseudogemmobacter faecipullorum</name>
    <dbReference type="NCBI Taxonomy" id="2755041"/>
    <lineage>
        <taxon>Bacteria</taxon>
        <taxon>Pseudomonadati</taxon>
        <taxon>Pseudomonadota</taxon>
        <taxon>Alphaproteobacteria</taxon>
        <taxon>Rhodobacterales</taxon>
        <taxon>Paracoccaceae</taxon>
        <taxon>Pseudogemmobacter</taxon>
    </lineage>
</organism>
<dbReference type="Gene3D" id="3.40.50.1820">
    <property type="entry name" value="alpha/beta hydrolase"/>
    <property type="match status" value="1"/>
</dbReference>
<feature type="domain" description="AB hydrolase-1" evidence="1">
    <location>
        <begin position="66"/>
        <end position="302"/>
    </location>
</feature>
<evidence type="ECO:0000313" key="2">
    <source>
        <dbReference type="EMBL" id="MCB5409050.1"/>
    </source>
</evidence>
<comment type="caution">
    <text evidence="2">The sequence shown here is derived from an EMBL/GenBank/DDBJ whole genome shotgun (WGS) entry which is preliminary data.</text>
</comment>
<keyword evidence="3" id="KW-1185">Reference proteome</keyword>